<reference evidence="1" key="1">
    <citation type="submission" date="2021-06" db="EMBL/GenBank/DDBJ databases">
        <authorList>
            <person name="Kallberg Y."/>
            <person name="Tangrot J."/>
            <person name="Rosling A."/>
        </authorList>
    </citation>
    <scope>NUCLEOTIDE SEQUENCE</scope>
    <source>
        <strain evidence="1">MT106</strain>
    </source>
</reference>
<dbReference type="OrthoDB" id="2447218at2759"/>
<proteinExistence type="predicted"/>
<dbReference type="EMBL" id="CAJVPL010000248">
    <property type="protein sequence ID" value="CAG8473025.1"/>
    <property type="molecule type" value="Genomic_DNA"/>
</dbReference>
<keyword evidence="2" id="KW-1185">Reference proteome</keyword>
<protein>
    <submittedName>
        <fullName evidence="1">3000_t:CDS:1</fullName>
    </submittedName>
</protein>
<name>A0A9N8W6Y4_9GLOM</name>
<dbReference type="Proteomes" id="UP000789831">
    <property type="component" value="Unassembled WGS sequence"/>
</dbReference>
<accession>A0A9N8W6Y4</accession>
<comment type="caution">
    <text evidence="1">The sequence shown here is derived from an EMBL/GenBank/DDBJ whole genome shotgun (WGS) entry which is preliminary data.</text>
</comment>
<organism evidence="1 2">
    <name type="scientific">Ambispora gerdemannii</name>
    <dbReference type="NCBI Taxonomy" id="144530"/>
    <lineage>
        <taxon>Eukaryota</taxon>
        <taxon>Fungi</taxon>
        <taxon>Fungi incertae sedis</taxon>
        <taxon>Mucoromycota</taxon>
        <taxon>Glomeromycotina</taxon>
        <taxon>Glomeromycetes</taxon>
        <taxon>Archaeosporales</taxon>
        <taxon>Ambisporaceae</taxon>
        <taxon>Ambispora</taxon>
    </lineage>
</organism>
<evidence type="ECO:0000313" key="1">
    <source>
        <dbReference type="EMBL" id="CAG8473025.1"/>
    </source>
</evidence>
<sequence>MKKNDINKDLPTRLYNITRGKDKLDIKSRKKLEVDVELTEEHPEIKRKSLTKAIKTYGQAGTTDKSKEIPKMGDYYNNSEVTLIAINAKIEEEGAKNYGAQPKQKADLSLGQALHAVAHRKRTISKDGIYSILGLLPYGKKVKVDYKPNDQAELEQVLLGVIEVAKEYDGSAEGITGSTRIKEVVSNSLEITSEGIQLIGERNYSYSTHEKKYSIAANSELIKFDFPLEISLYRGQKYSHKPINISLVGSDSINEEKFIFIDMINKQTIEGKEAVQTYKEQEIYEYYEEGHRGIQREECRGDYYVFNNNIAQRIVESEKGKDD</sequence>
<gene>
    <name evidence="1" type="ORF">AGERDE_LOCUS2835</name>
</gene>
<evidence type="ECO:0000313" key="2">
    <source>
        <dbReference type="Proteomes" id="UP000789831"/>
    </source>
</evidence>
<dbReference type="AlphaFoldDB" id="A0A9N8W6Y4"/>